<dbReference type="GO" id="GO:0008477">
    <property type="term" value="F:purine nucleosidase activity"/>
    <property type="evidence" value="ECO:0007669"/>
    <property type="project" value="TreeGrafter"/>
</dbReference>
<feature type="domain" description="Inosine/uridine-preferring nucleoside hydrolase" evidence="4">
    <location>
        <begin position="5"/>
        <end position="317"/>
    </location>
</feature>
<evidence type="ECO:0000313" key="5">
    <source>
        <dbReference type="EMBL" id="ESL06543.1"/>
    </source>
</evidence>
<evidence type="ECO:0000259" key="4">
    <source>
        <dbReference type="Pfam" id="PF01156"/>
    </source>
</evidence>
<dbReference type="GO" id="GO:0005829">
    <property type="term" value="C:cytosol"/>
    <property type="evidence" value="ECO:0007669"/>
    <property type="project" value="TreeGrafter"/>
</dbReference>
<dbReference type="OrthoDB" id="432381at2759"/>
<dbReference type="Proteomes" id="UP000031737">
    <property type="component" value="Unassembled WGS sequence"/>
</dbReference>
<evidence type="ECO:0000256" key="2">
    <source>
        <dbReference type="ARBA" id="ARBA00022801"/>
    </source>
</evidence>
<dbReference type="PANTHER" id="PTHR12304">
    <property type="entry name" value="INOSINE-URIDINE PREFERRING NUCLEOSIDE HYDROLASE"/>
    <property type="match status" value="1"/>
</dbReference>
<dbReference type="InterPro" id="IPR023186">
    <property type="entry name" value="IUNH"/>
</dbReference>
<dbReference type="EMBL" id="AUPL01005781">
    <property type="protein sequence ID" value="ESL06543.1"/>
    <property type="molecule type" value="Genomic_DNA"/>
</dbReference>
<sequence length="326" mass="36404">MPRSVILDQDGGHDDLVALTLLLAHPEKVRLIGCICTDADCFVNDAYNVAGKLMSLVHRRTNVPLFSIGKSSFHGVNPFPKLWRCHAKNMNDFPCLNIPENVALWDKLKVDNEKFVGEQLLADLVMNSENKVTICVTGPLSNVAWCIEKYGKQFTDKVEECVIMGGAVDVGGNVFESTTDGTAEWNIYWDPPAAKVVLECPHMRNVLFSLDSTNHVPVNSSFVQRFGLQNDYLLSQFVGSAWATCTHYELLREGDGYYAWDVLTAAYVLDHTLANLEPVALNVETNKTKSEGRTFRSTQAGPCTYVARNIKVDVFYDMVLSSMRYC</sequence>
<proteinExistence type="inferred from homology"/>
<dbReference type="InterPro" id="IPR036452">
    <property type="entry name" value="Ribo_hydro-like"/>
</dbReference>
<dbReference type="VEuPathDB" id="TriTrypDB:TRSC58_05781"/>
<accession>A0A061IU06</accession>
<dbReference type="PANTHER" id="PTHR12304:SF46">
    <property type="entry name" value="INOSINE-ADENOSINE-GUANOSINE-NUCLEOSIDE HYDROLASE"/>
    <property type="match status" value="1"/>
</dbReference>
<dbReference type="CDD" id="cd02647">
    <property type="entry name" value="nuc_hydro_TvIAG"/>
    <property type="match status" value="1"/>
</dbReference>
<dbReference type="AlphaFoldDB" id="A0A061IU06"/>
<reference evidence="5 6" key="1">
    <citation type="submission" date="2013-07" db="EMBL/GenBank/DDBJ databases">
        <authorList>
            <person name="Stoco P.H."/>
            <person name="Wagner G."/>
            <person name="Gerber A."/>
            <person name="Zaha A."/>
            <person name="Thompson C."/>
            <person name="Bartholomeu D.C."/>
            <person name="Luckemeyer D.D."/>
            <person name="Bahia D."/>
            <person name="Loreto E."/>
            <person name="Prestes E.B."/>
            <person name="Lima F.M."/>
            <person name="Rodrigues-Luiz G."/>
            <person name="Vallejo G.A."/>
            <person name="Filho J.F."/>
            <person name="Monteiro K.M."/>
            <person name="Tyler K.M."/>
            <person name="de Almeida L.G."/>
            <person name="Ortiz M.F."/>
            <person name="Siervo M.A."/>
            <person name="de Moraes M.H."/>
            <person name="Cunha O.L."/>
            <person name="Mendonca-Neto R."/>
            <person name="Silva R."/>
            <person name="Teixeira S.M."/>
            <person name="Murta S.M."/>
            <person name="Sincero T.C."/>
            <person name="Mendes T.A."/>
            <person name="Urmenyi T.P."/>
            <person name="Silva V.G."/>
            <person name="da Rocha W.D."/>
            <person name="Andersson B."/>
            <person name="Romanha A.J."/>
            <person name="Steindel M."/>
            <person name="de Vasconcelos A.T."/>
            <person name="Grisard E.C."/>
        </authorList>
    </citation>
    <scope>NUCLEOTIDE SEQUENCE [LARGE SCALE GENOMIC DNA]</scope>
    <source>
        <strain evidence="5 6">SC58</strain>
    </source>
</reference>
<evidence type="ECO:0000256" key="1">
    <source>
        <dbReference type="ARBA" id="ARBA00009176"/>
    </source>
</evidence>
<keyword evidence="3" id="KW-0326">Glycosidase</keyword>
<dbReference type="Pfam" id="PF01156">
    <property type="entry name" value="IU_nuc_hydro"/>
    <property type="match status" value="1"/>
</dbReference>
<dbReference type="SUPFAM" id="SSF53590">
    <property type="entry name" value="Nucleoside hydrolase"/>
    <property type="match status" value="1"/>
</dbReference>
<gene>
    <name evidence="5" type="ORF">TRSC58_05781</name>
</gene>
<keyword evidence="2 5" id="KW-0378">Hydrolase</keyword>
<comment type="similarity">
    <text evidence="1">Belongs to the IUNH family.</text>
</comment>
<organism evidence="5 6">
    <name type="scientific">Trypanosoma rangeli SC58</name>
    <dbReference type="NCBI Taxonomy" id="429131"/>
    <lineage>
        <taxon>Eukaryota</taxon>
        <taxon>Discoba</taxon>
        <taxon>Euglenozoa</taxon>
        <taxon>Kinetoplastea</taxon>
        <taxon>Metakinetoplastina</taxon>
        <taxon>Trypanosomatida</taxon>
        <taxon>Trypanosomatidae</taxon>
        <taxon>Trypanosoma</taxon>
        <taxon>Herpetosoma</taxon>
    </lineage>
</organism>
<protein>
    <submittedName>
        <fullName evidence="5">Inosine-adenosine-guanosine-nucleoside hydrolase</fullName>
    </submittedName>
</protein>
<evidence type="ECO:0000313" key="6">
    <source>
        <dbReference type="Proteomes" id="UP000031737"/>
    </source>
</evidence>
<dbReference type="Gene3D" id="3.90.245.10">
    <property type="entry name" value="Ribonucleoside hydrolase-like"/>
    <property type="match status" value="1"/>
</dbReference>
<evidence type="ECO:0000256" key="3">
    <source>
        <dbReference type="ARBA" id="ARBA00023295"/>
    </source>
</evidence>
<dbReference type="InterPro" id="IPR001910">
    <property type="entry name" value="Inosine/uridine_hydrolase_dom"/>
</dbReference>
<comment type="caution">
    <text evidence="5">The sequence shown here is derived from an EMBL/GenBank/DDBJ whole genome shotgun (WGS) entry which is preliminary data.</text>
</comment>
<dbReference type="GO" id="GO:0006152">
    <property type="term" value="P:purine nucleoside catabolic process"/>
    <property type="evidence" value="ECO:0007669"/>
    <property type="project" value="TreeGrafter"/>
</dbReference>
<keyword evidence="6" id="KW-1185">Reference proteome</keyword>
<name>A0A061IU06_TRYRA</name>